<dbReference type="AlphaFoldDB" id="A0AAV7JQU9"/>
<name>A0AAV7JQU9_9METZ</name>
<gene>
    <name evidence="1" type="ORF">LOD99_7777</name>
</gene>
<evidence type="ECO:0000313" key="2">
    <source>
        <dbReference type="Proteomes" id="UP001165289"/>
    </source>
</evidence>
<accession>A0AAV7JQU9</accession>
<comment type="caution">
    <text evidence="1">The sequence shown here is derived from an EMBL/GenBank/DDBJ whole genome shotgun (WGS) entry which is preliminary data.</text>
</comment>
<dbReference type="Proteomes" id="UP001165289">
    <property type="component" value="Unassembled WGS sequence"/>
</dbReference>
<proteinExistence type="predicted"/>
<organism evidence="1 2">
    <name type="scientific">Oopsacas minuta</name>
    <dbReference type="NCBI Taxonomy" id="111878"/>
    <lineage>
        <taxon>Eukaryota</taxon>
        <taxon>Metazoa</taxon>
        <taxon>Porifera</taxon>
        <taxon>Hexactinellida</taxon>
        <taxon>Hexasterophora</taxon>
        <taxon>Lyssacinosida</taxon>
        <taxon>Leucopsacidae</taxon>
        <taxon>Oopsacas</taxon>
    </lineage>
</organism>
<dbReference type="EMBL" id="JAKMXF010000310">
    <property type="protein sequence ID" value="KAI6650726.1"/>
    <property type="molecule type" value="Genomic_DNA"/>
</dbReference>
<reference evidence="1 2" key="1">
    <citation type="journal article" date="2023" name="BMC Biol.">
        <title>The compact genome of the sponge Oopsacas minuta (Hexactinellida) is lacking key metazoan core genes.</title>
        <authorList>
            <person name="Santini S."/>
            <person name="Schenkelaars Q."/>
            <person name="Jourda C."/>
            <person name="Duchesne M."/>
            <person name="Belahbib H."/>
            <person name="Rocher C."/>
            <person name="Selva M."/>
            <person name="Riesgo A."/>
            <person name="Vervoort M."/>
            <person name="Leys S.P."/>
            <person name="Kodjabachian L."/>
            <person name="Le Bivic A."/>
            <person name="Borchiellini C."/>
            <person name="Claverie J.M."/>
            <person name="Renard E."/>
        </authorList>
    </citation>
    <scope>NUCLEOTIDE SEQUENCE [LARGE SCALE GENOMIC DNA]</scope>
    <source>
        <strain evidence="1">SPO-2</strain>
    </source>
</reference>
<sequence>MPNREVVFQNSISYCAISDIYVLSNGWIGTAPPKKLPAPIPTHVPSTPVINPITIPTTATLNPSALATTLISIPVPTTPVIDSIIVPKTDSHIPSALVTIPISIPVSTSPVINPLINPIPDTPVIQTTSPSSTPESFYSSISTVDRTFDFPTHSDSFISSLDIPANTFENTTLPSVTGLVGETWTVKRSLFDGDAESENDAKRICIEEDEYKISSVESPY</sequence>
<protein>
    <submittedName>
        <fullName evidence="1">Uncharacterized protein</fullName>
    </submittedName>
</protein>
<keyword evidence="2" id="KW-1185">Reference proteome</keyword>
<evidence type="ECO:0000313" key="1">
    <source>
        <dbReference type="EMBL" id="KAI6650726.1"/>
    </source>
</evidence>